<dbReference type="SUPFAM" id="SSF48239">
    <property type="entry name" value="Terpenoid cyclases/Protein prenyltransferases"/>
    <property type="match status" value="1"/>
</dbReference>
<comment type="cofactor">
    <cofactor evidence="1">
        <name>Mg(2+)</name>
        <dbReference type="ChEBI" id="CHEBI:18420"/>
    </cofactor>
</comment>
<dbReference type="InterPro" id="IPR001906">
    <property type="entry name" value="Terpene_synth_N"/>
</dbReference>
<evidence type="ECO:0000313" key="5">
    <source>
        <dbReference type="EMBL" id="PKA48822.1"/>
    </source>
</evidence>
<evidence type="ECO:0000256" key="3">
    <source>
        <dbReference type="ARBA" id="ARBA00023239"/>
    </source>
</evidence>
<evidence type="ECO:0000256" key="1">
    <source>
        <dbReference type="ARBA" id="ARBA00001946"/>
    </source>
</evidence>
<dbReference type="STRING" id="1088818.A0A2H9ZZW7"/>
<dbReference type="PANTHER" id="PTHR31225">
    <property type="entry name" value="OS04G0344100 PROTEIN-RELATED"/>
    <property type="match status" value="1"/>
</dbReference>
<keyword evidence="2" id="KW-0460">Magnesium</keyword>
<sequence length="133" mass="15370">MHVNFFVDCFKRFMNKEGNFEVSLCYDTKGLMSLYEASYVDMGEEILCKAREFSTKHLKASERYPENIDAEEKIIKRSLSNPIYKSLPRFEARHFIGGYKGNIGASKVLKDLAIMDFNTVQSLHKSELSKVVR</sequence>
<dbReference type="OrthoDB" id="1877784at2759"/>
<dbReference type="InterPro" id="IPR050148">
    <property type="entry name" value="Terpene_synthase-like"/>
</dbReference>
<dbReference type="Pfam" id="PF01397">
    <property type="entry name" value="Terpene_synth"/>
    <property type="match status" value="1"/>
</dbReference>
<feature type="domain" description="Terpene synthase N-terminal" evidence="4">
    <location>
        <begin position="8"/>
        <end position="63"/>
    </location>
</feature>
<dbReference type="InterPro" id="IPR036965">
    <property type="entry name" value="Terpene_synth_N_sf"/>
</dbReference>
<proteinExistence type="predicted"/>
<organism evidence="5 6">
    <name type="scientific">Apostasia shenzhenica</name>
    <dbReference type="NCBI Taxonomy" id="1088818"/>
    <lineage>
        <taxon>Eukaryota</taxon>
        <taxon>Viridiplantae</taxon>
        <taxon>Streptophyta</taxon>
        <taxon>Embryophyta</taxon>
        <taxon>Tracheophyta</taxon>
        <taxon>Spermatophyta</taxon>
        <taxon>Magnoliopsida</taxon>
        <taxon>Liliopsida</taxon>
        <taxon>Asparagales</taxon>
        <taxon>Orchidaceae</taxon>
        <taxon>Apostasioideae</taxon>
        <taxon>Apostasia</taxon>
    </lineage>
</organism>
<dbReference type="Proteomes" id="UP000236161">
    <property type="component" value="Unassembled WGS sequence"/>
</dbReference>
<dbReference type="GO" id="GO:0016114">
    <property type="term" value="P:terpenoid biosynthetic process"/>
    <property type="evidence" value="ECO:0007669"/>
    <property type="project" value="InterPro"/>
</dbReference>
<evidence type="ECO:0000313" key="6">
    <source>
        <dbReference type="Proteomes" id="UP000236161"/>
    </source>
</evidence>
<accession>A0A2H9ZZW7</accession>
<keyword evidence="6" id="KW-1185">Reference proteome</keyword>
<dbReference type="EC" id="4.2.3.73" evidence="5"/>
<dbReference type="GO" id="GO:0010333">
    <property type="term" value="F:terpene synthase activity"/>
    <property type="evidence" value="ECO:0007669"/>
    <property type="project" value="InterPro"/>
</dbReference>
<evidence type="ECO:0000256" key="2">
    <source>
        <dbReference type="ARBA" id="ARBA00022842"/>
    </source>
</evidence>
<protein>
    <submittedName>
        <fullName evidence="5">Santalene synthase</fullName>
        <ecNumber evidence="5">4.2.3.73</ecNumber>
    </submittedName>
</protein>
<dbReference type="GO" id="GO:0102905">
    <property type="term" value="F:valencene synthase activity"/>
    <property type="evidence" value="ECO:0007669"/>
    <property type="project" value="UniProtKB-EC"/>
</dbReference>
<reference evidence="5 6" key="1">
    <citation type="journal article" date="2017" name="Nature">
        <title>The Apostasia genome and the evolution of orchids.</title>
        <authorList>
            <person name="Zhang G.Q."/>
            <person name="Liu K.W."/>
            <person name="Li Z."/>
            <person name="Lohaus R."/>
            <person name="Hsiao Y.Y."/>
            <person name="Niu S.C."/>
            <person name="Wang J.Y."/>
            <person name="Lin Y.C."/>
            <person name="Xu Q."/>
            <person name="Chen L.J."/>
            <person name="Yoshida K."/>
            <person name="Fujiwara S."/>
            <person name="Wang Z.W."/>
            <person name="Zhang Y.Q."/>
            <person name="Mitsuda N."/>
            <person name="Wang M."/>
            <person name="Liu G.H."/>
            <person name="Pecoraro L."/>
            <person name="Huang H.X."/>
            <person name="Xiao X.J."/>
            <person name="Lin M."/>
            <person name="Wu X.Y."/>
            <person name="Wu W.L."/>
            <person name="Chen Y.Y."/>
            <person name="Chang S.B."/>
            <person name="Sakamoto S."/>
            <person name="Ohme-Takagi M."/>
            <person name="Yagi M."/>
            <person name="Zeng S.J."/>
            <person name="Shen C.Y."/>
            <person name="Yeh C.M."/>
            <person name="Luo Y.B."/>
            <person name="Tsai W.C."/>
            <person name="Van de Peer Y."/>
            <person name="Liu Z.J."/>
        </authorList>
    </citation>
    <scope>NUCLEOTIDE SEQUENCE [LARGE SCALE GENOMIC DNA]</scope>
    <source>
        <strain evidence="6">cv. Shenzhen</strain>
        <tissue evidence="5">Stem</tissue>
    </source>
</reference>
<evidence type="ECO:0000259" key="4">
    <source>
        <dbReference type="Pfam" id="PF01397"/>
    </source>
</evidence>
<keyword evidence="3 5" id="KW-0456">Lyase</keyword>
<dbReference type="Gene3D" id="1.50.10.130">
    <property type="entry name" value="Terpene synthase, N-terminal domain"/>
    <property type="match status" value="1"/>
</dbReference>
<dbReference type="InterPro" id="IPR008930">
    <property type="entry name" value="Terpenoid_cyclase/PrenylTrfase"/>
</dbReference>
<dbReference type="PANTHER" id="PTHR31225:SF0">
    <property type="entry name" value="S-(+)-LINALOOL SYNTHASE, CHLOROPLASTIC"/>
    <property type="match status" value="1"/>
</dbReference>
<dbReference type="EMBL" id="KZ452143">
    <property type="protein sequence ID" value="PKA48822.1"/>
    <property type="molecule type" value="Genomic_DNA"/>
</dbReference>
<name>A0A2H9ZZW7_9ASPA</name>
<gene>
    <name evidence="5" type="ORF">AXF42_Ash021680</name>
</gene>
<dbReference type="AlphaFoldDB" id="A0A2H9ZZW7"/>